<keyword evidence="2" id="KW-0704">Schiff base</keyword>
<evidence type="ECO:0000313" key="4">
    <source>
        <dbReference type="EMBL" id="MCA5004712.1"/>
    </source>
</evidence>
<dbReference type="CDD" id="cd00408">
    <property type="entry name" value="DHDPS-like"/>
    <property type="match status" value="1"/>
</dbReference>
<dbReference type="EMBL" id="JADEYP010000008">
    <property type="protein sequence ID" value="MCA5004712.1"/>
    <property type="molecule type" value="Genomic_DNA"/>
</dbReference>
<accession>A0ABS7Z572</accession>
<dbReference type="Gene3D" id="3.20.20.70">
    <property type="entry name" value="Aldolase class I"/>
    <property type="match status" value="1"/>
</dbReference>
<dbReference type="PROSITE" id="PS00666">
    <property type="entry name" value="DHDPS_2"/>
    <property type="match status" value="1"/>
</dbReference>
<evidence type="ECO:0000256" key="2">
    <source>
        <dbReference type="ARBA" id="ARBA00023270"/>
    </source>
</evidence>
<sequence length="306" mass="34648">MKETIIPVISPMLEDLSLDEKAVKRIFTFLYNNNAIPFILGTTGECASLPQYFKEEYLKVAVENRPYGQKLLVGISSNIIEDSIQFANKAYSLGVETVVATLPSYYSLSEEQMENYFLKLANECHSNLIIYNIPATTHMSIPLDVIERLSHHPKIVAVKDSERSLDRLIALLEICKNREDFKHYMGWAGQSAIALLNGSSGIVPSTGNFAPNIYTQMCLAAEQGLEDRVYRLQNDSDKLGNIYQFNKSLGDSLWALKVLMKQFDLCDTYMMPPLNKDNTEEEIELISNFQDLITNNKLQFNSTSNE</sequence>
<organism evidence="4 5">
    <name type="scientific">Sphingobacterium bovistauri</name>
    <dbReference type="NCBI Taxonomy" id="2781959"/>
    <lineage>
        <taxon>Bacteria</taxon>
        <taxon>Pseudomonadati</taxon>
        <taxon>Bacteroidota</taxon>
        <taxon>Sphingobacteriia</taxon>
        <taxon>Sphingobacteriales</taxon>
        <taxon>Sphingobacteriaceae</taxon>
        <taxon>Sphingobacterium</taxon>
    </lineage>
</organism>
<dbReference type="PANTHER" id="PTHR42849:SF1">
    <property type="entry name" value="N-ACETYLNEURAMINATE LYASE"/>
    <property type="match status" value="1"/>
</dbReference>
<protein>
    <submittedName>
        <fullName evidence="4">Dihydrodipicolinate synthase family protein</fullName>
    </submittedName>
</protein>
<name>A0ABS7Z572_9SPHI</name>
<gene>
    <name evidence="4" type="ORF">IPZ78_06030</name>
</gene>
<dbReference type="PANTHER" id="PTHR42849">
    <property type="entry name" value="N-ACETYLNEURAMINATE LYASE"/>
    <property type="match status" value="1"/>
</dbReference>
<dbReference type="InterPro" id="IPR002220">
    <property type="entry name" value="DapA-like"/>
</dbReference>
<evidence type="ECO:0000256" key="1">
    <source>
        <dbReference type="ARBA" id="ARBA00023239"/>
    </source>
</evidence>
<comment type="caution">
    <text evidence="4">The sequence shown here is derived from an EMBL/GenBank/DDBJ whole genome shotgun (WGS) entry which is preliminary data.</text>
</comment>
<comment type="similarity">
    <text evidence="3">Belongs to the DapA family.</text>
</comment>
<reference evidence="4" key="1">
    <citation type="submission" date="2020-10" db="EMBL/GenBank/DDBJ databases">
        <authorList>
            <person name="Lu T."/>
            <person name="Wang Q."/>
            <person name="Han X."/>
        </authorList>
    </citation>
    <scope>NUCLEOTIDE SEQUENCE</scope>
    <source>
        <strain evidence="4">WQ 366</strain>
    </source>
</reference>
<dbReference type="Proteomes" id="UP001165302">
    <property type="component" value="Unassembled WGS sequence"/>
</dbReference>
<proteinExistence type="inferred from homology"/>
<keyword evidence="1 3" id="KW-0456">Lyase</keyword>
<evidence type="ECO:0000313" key="5">
    <source>
        <dbReference type="Proteomes" id="UP001165302"/>
    </source>
</evidence>
<evidence type="ECO:0000256" key="3">
    <source>
        <dbReference type="PIRNR" id="PIRNR001365"/>
    </source>
</evidence>
<keyword evidence="5" id="KW-1185">Reference proteome</keyword>
<dbReference type="RefSeq" id="WP_225552099.1">
    <property type="nucleotide sequence ID" value="NZ_JADEYP010000008.1"/>
</dbReference>
<dbReference type="PRINTS" id="PR00146">
    <property type="entry name" value="DHPICSNTHASE"/>
</dbReference>
<dbReference type="Pfam" id="PF00701">
    <property type="entry name" value="DHDPS"/>
    <property type="match status" value="1"/>
</dbReference>
<dbReference type="PIRSF" id="PIRSF001365">
    <property type="entry name" value="DHDPS"/>
    <property type="match status" value="1"/>
</dbReference>
<dbReference type="SUPFAM" id="SSF51569">
    <property type="entry name" value="Aldolase"/>
    <property type="match status" value="1"/>
</dbReference>
<dbReference type="InterPro" id="IPR013785">
    <property type="entry name" value="Aldolase_TIM"/>
</dbReference>
<dbReference type="SMART" id="SM01130">
    <property type="entry name" value="DHDPS"/>
    <property type="match status" value="1"/>
</dbReference>
<dbReference type="InterPro" id="IPR020625">
    <property type="entry name" value="Schiff_base-form_aldolases_AS"/>
</dbReference>